<gene>
    <name evidence="2" type="ORF">BGZ95_008675</name>
</gene>
<accession>A0AAD4GZ29</accession>
<feature type="compositionally biased region" description="Gly residues" evidence="1">
    <location>
        <begin position="1"/>
        <end position="14"/>
    </location>
</feature>
<evidence type="ECO:0000313" key="2">
    <source>
        <dbReference type="EMBL" id="KAG0247430.1"/>
    </source>
</evidence>
<comment type="caution">
    <text evidence="2">The sequence shown here is derived from an EMBL/GenBank/DDBJ whole genome shotgun (WGS) entry which is preliminary data.</text>
</comment>
<organism evidence="2 3">
    <name type="scientific">Linnemannia exigua</name>
    <dbReference type="NCBI Taxonomy" id="604196"/>
    <lineage>
        <taxon>Eukaryota</taxon>
        <taxon>Fungi</taxon>
        <taxon>Fungi incertae sedis</taxon>
        <taxon>Mucoromycota</taxon>
        <taxon>Mortierellomycotina</taxon>
        <taxon>Mortierellomycetes</taxon>
        <taxon>Mortierellales</taxon>
        <taxon>Mortierellaceae</taxon>
        <taxon>Linnemannia</taxon>
    </lineage>
</organism>
<dbReference type="Proteomes" id="UP001194580">
    <property type="component" value="Unassembled WGS sequence"/>
</dbReference>
<dbReference type="AlphaFoldDB" id="A0AAD4GZ29"/>
<feature type="non-terminal residue" evidence="2">
    <location>
        <position position="1"/>
    </location>
</feature>
<reference evidence="2" key="1">
    <citation type="journal article" date="2020" name="Fungal Divers.">
        <title>Resolving the Mortierellaceae phylogeny through synthesis of multi-gene phylogenetics and phylogenomics.</title>
        <authorList>
            <person name="Vandepol N."/>
            <person name="Liber J."/>
            <person name="Desiro A."/>
            <person name="Na H."/>
            <person name="Kennedy M."/>
            <person name="Barry K."/>
            <person name="Grigoriev I.V."/>
            <person name="Miller A.N."/>
            <person name="O'Donnell K."/>
            <person name="Stajich J.E."/>
            <person name="Bonito G."/>
        </authorList>
    </citation>
    <scope>NUCLEOTIDE SEQUENCE</scope>
    <source>
        <strain evidence="2">NRRL 28262</strain>
    </source>
</reference>
<evidence type="ECO:0000256" key="1">
    <source>
        <dbReference type="SAM" id="MobiDB-lite"/>
    </source>
</evidence>
<keyword evidence="3" id="KW-1185">Reference proteome</keyword>
<evidence type="ECO:0000313" key="3">
    <source>
        <dbReference type="Proteomes" id="UP001194580"/>
    </source>
</evidence>
<name>A0AAD4GZ29_9FUNG</name>
<protein>
    <submittedName>
        <fullName evidence="2">Uncharacterized protein</fullName>
    </submittedName>
</protein>
<dbReference type="EMBL" id="JAAAIL010004688">
    <property type="protein sequence ID" value="KAG0247430.1"/>
    <property type="molecule type" value="Genomic_DNA"/>
</dbReference>
<proteinExistence type="predicted"/>
<feature type="non-terminal residue" evidence="2">
    <location>
        <position position="52"/>
    </location>
</feature>
<feature type="region of interest" description="Disordered" evidence="1">
    <location>
        <begin position="1"/>
        <end position="28"/>
    </location>
</feature>
<sequence>TSRTGPGQGQGPDSGYGPRRPASSAPGTVAHLRRRFSDLSVPDIGPAVPSGM</sequence>